<dbReference type="Gene3D" id="3.30.1370.60">
    <property type="entry name" value="Hypothetical oxidoreductase yiak, domain 2"/>
    <property type="match status" value="1"/>
</dbReference>
<name>A0A427UTK9_9ENTR</name>
<dbReference type="Proteomes" id="UP000275331">
    <property type="component" value="Unassembled WGS sequence"/>
</dbReference>
<dbReference type="PANTHER" id="PTHR11091:SF0">
    <property type="entry name" value="MALATE DEHYDROGENASE"/>
    <property type="match status" value="1"/>
</dbReference>
<dbReference type="Gene3D" id="1.10.1530.10">
    <property type="match status" value="1"/>
</dbReference>
<organism evidence="3 4">
    <name type="scientific">Atlantibacter subterraneus</name>
    <dbReference type="NCBI Taxonomy" id="255519"/>
    <lineage>
        <taxon>Bacteria</taxon>
        <taxon>Pseudomonadati</taxon>
        <taxon>Pseudomonadota</taxon>
        <taxon>Gammaproteobacteria</taxon>
        <taxon>Enterobacterales</taxon>
        <taxon>Enterobacteriaceae</taxon>
        <taxon>Atlantibacter</taxon>
    </lineage>
</organism>
<evidence type="ECO:0000256" key="2">
    <source>
        <dbReference type="ARBA" id="ARBA00023002"/>
    </source>
</evidence>
<dbReference type="EMBL" id="RHXB01000012">
    <property type="protein sequence ID" value="RSE23881.1"/>
    <property type="molecule type" value="Genomic_DNA"/>
</dbReference>
<evidence type="ECO:0000256" key="1">
    <source>
        <dbReference type="ARBA" id="ARBA00006056"/>
    </source>
</evidence>
<dbReference type="RefSeq" id="WP_125294447.1">
    <property type="nucleotide sequence ID" value="NZ_JAPTZM010000001.1"/>
</dbReference>
<reference evidence="3 4" key="1">
    <citation type="submission" date="2018-10" db="EMBL/GenBank/DDBJ databases">
        <title>Transmission dynamics of multidrug resistant bacteria on intensive care unit surfaces.</title>
        <authorList>
            <person name="D'Souza A.W."/>
            <person name="Potter R.F."/>
            <person name="Wallace M."/>
            <person name="Shupe A."/>
            <person name="Patel S."/>
            <person name="Sun S."/>
            <person name="Gul D."/>
            <person name="Kwon J.H."/>
            <person name="Andleeb S."/>
            <person name="Burnham C.-A.D."/>
            <person name="Dantas G."/>
        </authorList>
    </citation>
    <scope>NUCLEOTIDE SEQUENCE [LARGE SCALE GENOMIC DNA]</scope>
    <source>
        <strain evidence="3 4">AS_373</strain>
    </source>
</reference>
<protein>
    <submittedName>
        <fullName evidence="3">Ldh family oxidoreductase</fullName>
    </submittedName>
</protein>
<dbReference type="AlphaFoldDB" id="A0A427UTK9"/>
<comment type="caution">
    <text evidence="3">The sequence shown here is derived from an EMBL/GenBank/DDBJ whole genome shotgun (WGS) entry which is preliminary data.</text>
</comment>
<comment type="similarity">
    <text evidence="1">Belongs to the LDH2/MDH2 oxidoreductase family.</text>
</comment>
<dbReference type="InterPro" id="IPR036111">
    <property type="entry name" value="Mal/L-sulfo/L-lacto_DH-like_sf"/>
</dbReference>
<dbReference type="InterPro" id="IPR043143">
    <property type="entry name" value="Mal/L-sulf/L-lact_DH-like_NADP"/>
</dbReference>
<proteinExistence type="inferred from homology"/>
<evidence type="ECO:0000313" key="3">
    <source>
        <dbReference type="EMBL" id="RSE23881.1"/>
    </source>
</evidence>
<dbReference type="PANTHER" id="PTHR11091">
    <property type="entry name" value="OXIDOREDUCTASE-RELATED"/>
    <property type="match status" value="1"/>
</dbReference>
<dbReference type="InterPro" id="IPR003767">
    <property type="entry name" value="Malate/L-lactate_DH-like"/>
</dbReference>
<accession>A0A427UTK9</accession>
<dbReference type="GO" id="GO:0016491">
    <property type="term" value="F:oxidoreductase activity"/>
    <property type="evidence" value="ECO:0007669"/>
    <property type="project" value="UniProtKB-KW"/>
</dbReference>
<keyword evidence="2" id="KW-0560">Oxidoreductase</keyword>
<dbReference type="InterPro" id="IPR043144">
    <property type="entry name" value="Mal/L-sulf/L-lact_DH-like_ah"/>
</dbReference>
<dbReference type="Pfam" id="PF02615">
    <property type="entry name" value="Ldh_2"/>
    <property type="match status" value="1"/>
</dbReference>
<gene>
    <name evidence="3" type="ORF">EGT71_17215</name>
</gene>
<dbReference type="OrthoDB" id="9811519at2"/>
<dbReference type="SUPFAM" id="SSF89733">
    <property type="entry name" value="L-sulfolactate dehydrogenase-like"/>
    <property type="match status" value="1"/>
</dbReference>
<sequence>MNDLVSVSVAQLDALARQALVKTGVTAQAADATCQALMAAERAGIASHGFVRLPFYLDQLTSGKLNPAARPAITQRGAVLNVDADAGLAFPAVQAGLQRGLALAEESGVVAVAIGRSHHFGMAGYYVEQAARRGMLCLAFSNGPAAMAPWGGQTPLFGTNPIAFASPRMDDEPLVIDLSLSEVARGKIMIASQQQQAIPLGWALDRHGEPTADPDAALAGSMAPTGGAKGAALALMVELLTAGLTGSNYGFQASSFFTAEGEPPLIAQLVLLFNPAFFPPGYLQHSEQLFSAMLAQPGVRLPGERRREVARQNSNTLLMPGALVEQLRIRAG</sequence>
<evidence type="ECO:0000313" key="4">
    <source>
        <dbReference type="Proteomes" id="UP000275331"/>
    </source>
</evidence>